<accession>A0ABN9WB67</accession>
<proteinExistence type="predicted"/>
<dbReference type="EMBL" id="CAUYUJ010018424">
    <property type="protein sequence ID" value="CAK0883512.1"/>
    <property type="molecule type" value="Genomic_DNA"/>
</dbReference>
<keyword evidence="2" id="KW-1185">Reference proteome</keyword>
<sequence length="102" mass="11850">MAQEIYGILQLWTLASGRHVRLSAFLRMPRRGSWAIRSSSVEGMRRWLSGILEHAVCRPRSALYLVLTRFLVFCFVLLQVPRELSLRVGRRESNGKQYSNRS</sequence>
<protein>
    <submittedName>
        <fullName evidence="1">Uncharacterized protein</fullName>
    </submittedName>
</protein>
<organism evidence="1 2">
    <name type="scientific">Prorocentrum cordatum</name>
    <dbReference type="NCBI Taxonomy" id="2364126"/>
    <lineage>
        <taxon>Eukaryota</taxon>
        <taxon>Sar</taxon>
        <taxon>Alveolata</taxon>
        <taxon>Dinophyceae</taxon>
        <taxon>Prorocentrales</taxon>
        <taxon>Prorocentraceae</taxon>
        <taxon>Prorocentrum</taxon>
    </lineage>
</organism>
<name>A0ABN9WB67_9DINO</name>
<evidence type="ECO:0000313" key="2">
    <source>
        <dbReference type="Proteomes" id="UP001189429"/>
    </source>
</evidence>
<reference evidence="1" key="1">
    <citation type="submission" date="2023-10" db="EMBL/GenBank/DDBJ databases">
        <authorList>
            <person name="Chen Y."/>
            <person name="Shah S."/>
            <person name="Dougan E. K."/>
            <person name="Thang M."/>
            <person name="Chan C."/>
        </authorList>
    </citation>
    <scope>NUCLEOTIDE SEQUENCE [LARGE SCALE GENOMIC DNA]</scope>
</reference>
<gene>
    <name evidence="1" type="ORF">PCOR1329_LOCUS65713</name>
</gene>
<evidence type="ECO:0000313" key="1">
    <source>
        <dbReference type="EMBL" id="CAK0883512.1"/>
    </source>
</evidence>
<dbReference type="Proteomes" id="UP001189429">
    <property type="component" value="Unassembled WGS sequence"/>
</dbReference>
<comment type="caution">
    <text evidence="1">The sequence shown here is derived from an EMBL/GenBank/DDBJ whole genome shotgun (WGS) entry which is preliminary data.</text>
</comment>